<dbReference type="InterPro" id="IPR000719">
    <property type="entry name" value="Prot_kinase_dom"/>
</dbReference>
<dbReference type="PROSITE" id="PS50011">
    <property type="entry name" value="PROTEIN_KINASE_DOM"/>
    <property type="match status" value="1"/>
</dbReference>
<reference evidence="3" key="1">
    <citation type="submission" date="2016-09" db="EMBL/GenBank/DDBJ databases">
        <title>Genomics of Clostridium taeniosporum, an organism which forms endospores with ribbon-like appendages.</title>
        <authorList>
            <person name="Walker J.R."/>
        </authorList>
    </citation>
    <scope>NUCLEOTIDE SEQUENCE [LARGE SCALE GENOMIC DNA]</scope>
    <source>
        <strain evidence="3">1/k</strain>
    </source>
</reference>
<dbReference type="AlphaFoldDB" id="A0A1D7XN88"/>
<dbReference type="Gene3D" id="3.90.1200.10">
    <property type="match status" value="1"/>
</dbReference>
<accession>A0A1D7XN88</accession>
<dbReference type="InterPro" id="IPR051678">
    <property type="entry name" value="AGP_Transferase"/>
</dbReference>
<dbReference type="InterPro" id="IPR011009">
    <property type="entry name" value="Kinase-like_dom_sf"/>
</dbReference>
<dbReference type="PANTHER" id="PTHR21310">
    <property type="entry name" value="AMINOGLYCOSIDE PHOSPHOTRANSFERASE-RELATED-RELATED"/>
    <property type="match status" value="1"/>
</dbReference>
<dbReference type="SUPFAM" id="SSF56112">
    <property type="entry name" value="Protein kinase-like (PK-like)"/>
    <property type="match status" value="1"/>
</dbReference>
<proteinExistence type="predicted"/>
<keyword evidence="2" id="KW-0808">Transferase</keyword>
<dbReference type="KEGG" id="ctae:BGI42_14120"/>
<dbReference type="GO" id="GO:0004672">
    <property type="term" value="F:protein kinase activity"/>
    <property type="evidence" value="ECO:0007669"/>
    <property type="project" value="InterPro"/>
</dbReference>
<name>A0A1D7XN88_9CLOT</name>
<dbReference type="Pfam" id="PF01636">
    <property type="entry name" value="APH"/>
    <property type="match status" value="1"/>
</dbReference>
<dbReference type="RefSeq" id="WP_069680921.1">
    <property type="nucleotide sequence ID" value="NZ_CP017253.2"/>
</dbReference>
<evidence type="ECO:0000313" key="2">
    <source>
        <dbReference type="EMBL" id="AOR24798.1"/>
    </source>
</evidence>
<evidence type="ECO:0000313" key="3">
    <source>
        <dbReference type="Proteomes" id="UP000094652"/>
    </source>
</evidence>
<dbReference type="GO" id="GO:0005524">
    <property type="term" value="F:ATP binding"/>
    <property type="evidence" value="ECO:0007669"/>
    <property type="project" value="InterPro"/>
</dbReference>
<organism evidence="2 3">
    <name type="scientific">Clostridium taeniosporum</name>
    <dbReference type="NCBI Taxonomy" id="394958"/>
    <lineage>
        <taxon>Bacteria</taxon>
        <taxon>Bacillati</taxon>
        <taxon>Bacillota</taxon>
        <taxon>Clostridia</taxon>
        <taxon>Eubacteriales</taxon>
        <taxon>Clostridiaceae</taxon>
        <taxon>Clostridium</taxon>
    </lineage>
</organism>
<feature type="domain" description="Protein kinase" evidence="1">
    <location>
        <begin position="32"/>
        <end position="315"/>
    </location>
</feature>
<dbReference type="EMBL" id="CP017253">
    <property type="protein sequence ID" value="AOR24798.1"/>
    <property type="molecule type" value="Genomic_DNA"/>
</dbReference>
<gene>
    <name evidence="2" type="ORF">BGI42_14120</name>
</gene>
<evidence type="ECO:0000259" key="1">
    <source>
        <dbReference type="PROSITE" id="PS50011"/>
    </source>
</evidence>
<dbReference type="Gene3D" id="3.30.200.150">
    <property type="match status" value="1"/>
</dbReference>
<sequence length="315" mass="37301">MEYNWERTLPFFSIDLNIANKLFKKTLLSERVESIKPINEGCRSSNYIIKTNKNNKYMLKIFPEYDYHYEREKNLLSILKNDISVQNIYIICNSNIINNRTFGIYEYIDGKTLSQALRNGYCINEKLVREVAKSLAFIHNYKFNELGDLDCNLNTKKVFSPTYRWYELFINDNCYKRLGKDIIEKILNIAKDYKDVLVDLDKDISLVHGDFQGTNILINNDSLVGIIDWEFTMAGHAIADIGQFFRYYKYFNKNLLDIFEKEYNNYSTVKLTKDWYKISKLRDMINLLQLIGKDGEMPNKFDEIKQLIIESLKIL</sequence>
<dbReference type="STRING" id="394958.BGI42_14120"/>
<dbReference type="OrthoDB" id="9800774at2"/>
<keyword evidence="3" id="KW-1185">Reference proteome</keyword>
<protein>
    <submittedName>
        <fullName evidence="2">Aminoglycoside phosphotransferase</fullName>
    </submittedName>
</protein>
<dbReference type="Proteomes" id="UP000094652">
    <property type="component" value="Chromosome"/>
</dbReference>
<dbReference type="InterPro" id="IPR002575">
    <property type="entry name" value="Aminoglycoside_PTrfase"/>
</dbReference>